<feature type="transmembrane region" description="Helical" evidence="1">
    <location>
        <begin position="278"/>
        <end position="295"/>
    </location>
</feature>
<evidence type="ECO:0000313" key="3">
    <source>
        <dbReference type="EMBL" id="SHF75489.1"/>
    </source>
</evidence>
<feature type="transmembrane region" description="Helical" evidence="1">
    <location>
        <begin position="252"/>
        <end position="272"/>
    </location>
</feature>
<dbReference type="OrthoDB" id="290051at2"/>
<gene>
    <name evidence="3" type="ORF">SAMN02745131_03463</name>
</gene>
<keyword evidence="1" id="KW-0812">Transmembrane</keyword>
<evidence type="ECO:0000313" key="4">
    <source>
        <dbReference type="Proteomes" id="UP000184048"/>
    </source>
</evidence>
<dbReference type="GO" id="GO:0016020">
    <property type="term" value="C:membrane"/>
    <property type="evidence" value="ECO:0007669"/>
    <property type="project" value="TreeGrafter"/>
</dbReference>
<dbReference type="Pfam" id="PF01757">
    <property type="entry name" value="Acyl_transf_3"/>
    <property type="match status" value="1"/>
</dbReference>
<feature type="domain" description="Acyltransferase 3" evidence="2">
    <location>
        <begin position="39"/>
        <end position="350"/>
    </location>
</feature>
<accession>A0A1M5E8D0</accession>
<dbReference type="AlphaFoldDB" id="A0A1M5E8D0"/>
<dbReference type="PANTHER" id="PTHR23028">
    <property type="entry name" value="ACETYLTRANSFERASE"/>
    <property type="match status" value="1"/>
</dbReference>
<keyword evidence="3" id="KW-0012">Acyltransferase</keyword>
<feature type="transmembrane region" description="Helical" evidence="1">
    <location>
        <begin position="352"/>
        <end position="376"/>
    </location>
</feature>
<dbReference type="GO" id="GO:0016787">
    <property type="term" value="F:hydrolase activity"/>
    <property type="evidence" value="ECO:0007669"/>
    <property type="project" value="UniProtKB-KW"/>
</dbReference>
<protein>
    <submittedName>
        <fullName evidence="3">Peptidoglycan/LPS O-acetylase OafA/YrhL, contains acyltransferase and SGNH-hydrolase domains</fullName>
    </submittedName>
</protein>
<keyword evidence="4" id="KW-1185">Reference proteome</keyword>
<proteinExistence type="predicted"/>
<feature type="transmembrane region" description="Helical" evidence="1">
    <location>
        <begin position="41"/>
        <end position="58"/>
    </location>
</feature>
<keyword evidence="3" id="KW-0808">Transferase</keyword>
<feature type="transmembrane region" description="Helical" evidence="1">
    <location>
        <begin position="197"/>
        <end position="214"/>
    </location>
</feature>
<dbReference type="EMBL" id="FQUU01000017">
    <property type="protein sequence ID" value="SHF75489.1"/>
    <property type="molecule type" value="Genomic_DNA"/>
</dbReference>
<feature type="transmembrane region" description="Helical" evidence="1">
    <location>
        <begin position="220"/>
        <end position="240"/>
    </location>
</feature>
<feature type="transmembrane region" description="Helical" evidence="1">
    <location>
        <begin position="307"/>
        <end position="332"/>
    </location>
</feature>
<evidence type="ECO:0000259" key="2">
    <source>
        <dbReference type="Pfam" id="PF01757"/>
    </source>
</evidence>
<keyword evidence="1" id="KW-1133">Transmembrane helix</keyword>
<dbReference type="PANTHER" id="PTHR23028:SF53">
    <property type="entry name" value="ACYL_TRANSF_3 DOMAIN-CONTAINING PROTEIN"/>
    <property type="match status" value="1"/>
</dbReference>
<organism evidence="3 4">
    <name type="scientific">Flavisolibacter ginsengisoli DSM 18119</name>
    <dbReference type="NCBI Taxonomy" id="1121884"/>
    <lineage>
        <taxon>Bacteria</taxon>
        <taxon>Pseudomonadati</taxon>
        <taxon>Bacteroidota</taxon>
        <taxon>Chitinophagia</taxon>
        <taxon>Chitinophagales</taxon>
        <taxon>Chitinophagaceae</taxon>
        <taxon>Flavisolibacter</taxon>
    </lineage>
</organism>
<feature type="transmembrane region" description="Helical" evidence="1">
    <location>
        <begin position="70"/>
        <end position="90"/>
    </location>
</feature>
<evidence type="ECO:0000256" key="1">
    <source>
        <dbReference type="SAM" id="Phobius"/>
    </source>
</evidence>
<dbReference type="GO" id="GO:0016747">
    <property type="term" value="F:acyltransferase activity, transferring groups other than amino-acyl groups"/>
    <property type="evidence" value="ECO:0007669"/>
    <property type="project" value="InterPro"/>
</dbReference>
<keyword evidence="1" id="KW-0472">Membrane</keyword>
<sequence>MFLTLMKHSQISHTALGNTREFAFNKYIVYRMPALKYIKQLDSIRAIAVILVLVWHWLPKESYFNVVRTGPFGVTVFFVLSGFLITRILLDNRDEAEEYNHSLGTVIRSFYIRRVLRIFPAYYFTLLLVIVLHDHLHLPLLQGELFANLTYTSNFYVFNIKTWPTLTPHFWSLAVEEQFYLVWPLAILFLPKRLLPFLIIIFIGAGIFSQFMASDPEFSYVLPQTCLDALGMGGLLAWIVVTKPGHLKKAYLVLNIAATLGLLVMILDWCGLEFYHQWRILYSIFGSWIICYILVHQPKRNIILSALNNSVLIAIGRVSYGIYLYHVLFFYLFYYRTINVFYHYLPFVPENYFPYLFFLVHFWVLYFLCKLSWYILEKPVLDLKRYFVYNEKYASDKKQDKRSIPTSS</sequence>
<dbReference type="InterPro" id="IPR002656">
    <property type="entry name" value="Acyl_transf_3_dom"/>
</dbReference>
<dbReference type="InterPro" id="IPR050879">
    <property type="entry name" value="Acyltransferase_3"/>
</dbReference>
<feature type="transmembrane region" description="Helical" evidence="1">
    <location>
        <begin position="111"/>
        <end position="132"/>
    </location>
</feature>
<keyword evidence="3" id="KW-0378">Hydrolase</keyword>
<dbReference type="Proteomes" id="UP000184048">
    <property type="component" value="Unassembled WGS sequence"/>
</dbReference>
<reference evidence="3 4" key="1">
    <citation type="submission" date="2016-11" db="EMBL/GenBank/DDBJ databases">
        <authorList>
            <person name="Jaros S."/>
            <person name="Januszkiewicz K."/>
            <person name="Wedrychowicz H."/>
        </authorList>
    </citation>
    <scope>NUCLEOTIDE SEQUENCE [LARGE SCALE GENOMIC DNA]</scope>
    <source>
        <strain evidence="3 4">DSM 18119</strain>
    </source>
</reference>
<dbReference type="GO" id="GO:0000271">
    <property type="term" value="P:polysaccharide biosynthetic process"/>
    <property type="evidence" value="ECO:0007669"/>
    <property type="project" value="TreeGrafter"/>
</dbReference>
<name>A0A1M5E8D0_9BACT</name>